<dbReference type="Gene3D" id="3.40.190.10">
    <property type="entry name" value="Periplasmic binding protein-like II"/>
    <property type="match status" value="2"/>
</dbReference>
<feature type="compositionally biased region" description="Gly residues" evidence="2">
    <location>
        <begin position="29"/>
        <end position="42"/>
    </location>
</feature>
<dbReference type="CDD" id="cd13530">
    <property type="entry name" value="PBP2_peptides_like"/>
    <property type="match status" value="1"/>
</dbReference>
<dbReference type="PANTHER" id="PTHR35936">
    <property type="entry name" value="MEMBRANE-BOUND LYTIC MUREIN TRANSGLYCOSYLASE F"/>
    <property type="match status" value="1"/>
</dbReference>
<reference evidence="6 7" key="1">
    <citation type="submission" date="2016-11" db="EMBL/GenBank/DDBJ databases">
        <authorList>
            <person name="Jaros S."/>
            <person name="Januszkiewicz K."/>
            <person name="Wedrychowicz H."/>
        </authorList>
    </citation>
    <scope>NUCLEOTIDE SEQUENCE [LARGE SCALE GENOMIC DNA]</scope>
    <source>
        <strain evidence="6 7">DSM 45627</strain>
    </source>
</reference>
<feature type="chain" id="PRO_5039252070" evidence="3">
    <location>
        <begin position="21"/>
        <end position="296"/>
    </location>
</feature>
<proteinExistence type="predicted"/>
<dbReference type="GO" id="GO:0016020">
    <property type="term" value="C:membrane"/>
    <property type="evidence" value="ECO:0007669"/>
    <property type="project" value="InterPro"/>
</dbReference>
<dbReference type="AlphaFoldDB" id="A0A1M5EMT3"/>
<evidence type="ECO:0000313" key="6">
    <source>
        <dbReference type="EMBL" id="SHF80420.1"/>
    </source>
</evidence>
<dbReference type="Pfam" id="PF00497">
    <property type="entry name" value="SBP_bac_3"/>
    <property type="match status" value="1"/>
</dbReference>
<feature type="domain" description="Solute-binding protein family 3/N-terminal" evidence="4">
    <location>
        <begin position="62"/>
        <end position="290"/>
    </location>
</feature>
<dbReference type="InterPro" id="IPR001320">
    <property type="entry name" value="Iontro_rcpt_C"/>
</dbReference>
<accession>A0A1M5EMT3</accession>
<dbReference type="PROSITE" id="PS51257">
    <property type="entry name" value="PROKAR_LIPOPROTEIN"/>
    <property type="match status" value="1"/>
</dbReference>
<feature type="signal peptide" evidence="3">
    <location>
        <begin position="1"/>
        <end position="20"/>
    </location>
</feature>
<keyword evidence="7" id="KW-1185">Reference proteome</keyword>
<dbReference type="OrthoDB" id="8454826at2"/>
<dbReference type="PANTHER" id="PTHR35936:SF17">
    <property type="entry name" value="ARGININE-BINDING EXTRACELLULAR PROTEIN ARTP"/>
    <property type="match status" value="1"/>
</dbReference>
<dbReference type="SMART" id="SM00079">
    <property type="entry name" value="PBPe"/>
    <property type="match status" value="1"/>
</dbReference>
<dbReference type="Proteomes" id="UP000186132">
    <property type="component" value="Unassembled WGS sequence"/>
</dbReference>
<name>A0A1M5EMT3_9ACTN</name>
<dbReference type="GO" id="GO:0015276">
    <property type="term" value="F:ligand-gated monoatomic ion channel activity"/>
    <property type="evidence" value="ECO:0007669"/>
    <property type="project" value="InterPro"/>
</dbReference>
<dbReference type="InterPro" id="IPR001638">
    <property type="entry name" value="Solute-binding_3/MltF_N"/>
</dbReference>
<evidence type="ECO:0000256" key="1">
    <source>
        <dbReference type="ARBA" id="ARBA00022729"/>
    </source>
</evidence>
<dbReference type="EMBL" id="FQVU01000001">
    <property type="protein sequence ID" value="SHF80420.1"/>
    <property type="molecule type" value="Genomic_DNA"/>
</dbReference>
<dbReference type="RefSeq" id="WP_073386431.1">
    <property type="nucleotide sequence ID" value="NZ_FQVU01000001.1"/>
</dbReference>
<protein>
    <submittedName>
        <fullName evidence="6">Amino acid ABC transporter substrate-binding protein, PAAT family</fullName>
    </submittedName>
</protein>
<feature type="region of interest" description="Disordered" evidence="2">
    <location>
        <begin position="29"/>
        <end position="48"/>
    </location>
</feature>
<keyword evidence="1 3" id="KW-0732">Signal</keyword>
<sequence>MRPRLPLTVLTAVAAIGLLAGCSAESDGGSGGPSASGSGGASGSASGSACRPAQLRTYAQGKLTVATDSPAYAPWFSDNKPTNGKGYESSVVYAVAKRLGFAAADVSWTKATFDSVIAPTPKRWDFDANQFSITAQRAKAVDFSSPYYDVTQSVVTLKSSKFAKATTIAALKGAKLGAERNTTSYDAITDQIKPTRSPAPYPSNDLAVQALKNGTIDGLVVDLPTGFYVTSAQLDDAKIVGQLPAVGKTEQFGLVLAKGSALTRCVSSAVDALRTDGTLTRLQQKWLAGAGAPKLS</sequence>
<evidence type="ECO:0000259" key="4">
    <source>
        <dbReference type="SMART" id="SM00062"/>
    </source>
</evidence>
<dbReference type="SUPFAM" id="SSF53850">
    <property type="entry name" value="Periplasmic binding protein-like II"/>
    <property type="match status" value="1"/>
</dbReference>
<organism evidence="6 7">
    <name type="scientific">Jatrophihabitans endophyticus</name>
    <dbReference type="NCBI Taxonomy" id="1206085"/>
    <lineage>
        <taxon>Bacteria</taxon>
        <taxon>Bacillati</taxon>
        <taxon>Actinomycetota</taxon>
        <taxon>Actinomycetes</taxon>
        <taxon>Jatrophihabitantales</taxon>
        <taxon>Jatrophihabitantaceae</taxon>
        <taxon>Jatrophihabitans</taxon>
    </lineage>
</organism>
<evidence type="ECO:0000313" key="7">
    <source>
        <dbReference type="Proteomes" id="UP000186132"/>
    </source>
</evidence>
<evidence type="ECO:0000256" key="3">
    <source>
        <dbReference type="SAM" id="SignalP"/>
    </source>
</evidence>
<evidence type="ECO:0000259" key="5">
    <source>
        <dbReference type="SMART" id="SM00079"/>
    </source>
</evidence>
<dbReference type="SMART" id="SM00062">
    <property type="entry name" value="PBPb"/>
    <property type="match status" value="1"/>
</dbReference>
<gene>
    <name evidence="6" type="ORF">SAMN05443575_0939</name>
</gene>
<dbReference type="STRING" id="1206085.SAMN05443575_0939"/>
<evidence type="ECO:0000256" key="2">
    <source>
        <dbReference type="SAM" id="MobiDB-lite"/>
    </source>
</evidence>
<feature type="domain" description="Ionotropic glutamate receptor C-terminal" evidence="5">
    <location>
        <begin position="62"/>
        <end position="289"/>
    </location>
</feature>